<name>W6Z3Y2_COCC2</name>
<dbReference type="Proteomes" id="UP000053841">
    <property type="component" value="Unassembled WGS sequence"/>
</dbReference>
<dbReference type="AlphaFoldDB" id="W6Z3Y2"/>
<gene>
    <name evidence="1" type="ORF">COCCADRAFT_83247</name>
</gene>
<dbReference type="KEGG" id="bze:COCCADRAFT_83247"/>
<proteinExistence type="predicted"/>
<reference evidence="1 2" key="1">
    <citation type="journal article" date="2013" name="PLoS Genet.">
        <title>Comparative genome structure, secondary metabolite, and effector coding capacity across Cochliobolus pathogens.</title>
        <authorList>
            <person name="Condon B.J."/>
            <person name="Leng Y."/>
            <person name="Wu D."/>
            <person name="Bushley K.E."/>
            <person name="Ohm R.A."/>
            <person name="Otillar R."/>
            <person name="Martin J."/>
            <person name="Schackwitz W."/>
            <person name="Grimwood J."/>
            <person name="MohdZainudin N."/>
            <person name="Xue C."/>
            <person name="Wang R."/>
            <person name="Manning V.A."/>
            <person name="Dhillon B."/>
            <person name="Tu Z.J."/>
            <person name="Steffenson B.J."/>
            <person name="Salamov A."/>
            <person name="Sun H."/>
            <person name="Lowry S."/>
            <person name="LaButti K."/>
            <person name="Han J."/>
            <person name="Copeland A."/>
            <person name="Lindquist E."/>
            <person name="Barry K."/>
            <person name="Schmutz J."/>
            <person name="Baker S.E."/>
            <person name="Ciuffetti L.M."/>
            <person name="Grigoriev I.V."/>
            <person name="Zhong S."/>
            <person name="Turgeon B.G."/>
        </authorList>
    </citation>
    <scope>NUCLEOTIDE SEQUENCE [LARGE SCALE GENOMIC DNA]</scope>
    <source>
        <strain evidence="1 2">26-R-13</strain>
    </source>
</reference>
<dbReference type="RefSeq" id="XP_007707402.1">
    <property type="nucleotide sequence ID" value="XM_007709212.1"/>
</dbReference>
<keyword evidence="2" id="KW-1185">Reference proteome</keyword>
<evidence type="ECO:0000313" key="1">
    <source>
        <dbReference type="EMBL" id="EUC38391.1"/>
    </source>
</evidence>
<sequence length="72" mass="7996">MPQSSPRNSSTRIAHPHSIILFPRDNNQKVETPLSSCFYGLHPSPQIGHLSTQLLFSAPHSLHTHISFAVPE</sequence>
<dbReference type="GeneID" id="19151529"/>
<protein>
    <submittedName>
        <fullName evidence="1">Uncharacterized protein</fullName>
    </submittedName>
</protein>
<organism evidence="1 2">
    <name type="scientific">Cochliobolus carbonum (strain 26-R-13)</name>
    <name type="common">Maize leaf spot fungus</name>
    <name type="synonym">Bipolaris zeicola</name>
    <dbReference type="NCBI Taxonomy" id="930089"/>
    <lineage>
        <taxon>Eukaryota</taxon>
        <taxon>Fungi</taxon>
        <taxon>Dikarya</taxon>
        <taxon>Ascomycota</taxon>
        <taxon>Pezizomycotina</taxon>
        <taxon>Dothideomycetes</taxon>
        <taxon>Pleosporomycetidae</taxon>
        <taxon>Pleosporales</taxon>
        <taxon>Pleosporineae</taxon>
        <taxon>Pleosporaceae</taxon>
        <taxon>Bipolaris</taxon>
    </lineage>
</organism>
<accession>W6Z3Y2</accession>
<dbReference type="EMBL" id="KI964543">
    <property type="protein sequence ID" value="EUC38391.1"/>
    <property type="molecule type" value="Genomic_DNA"/>
</dbReference>
<dbReference type="HOGENOM" id="CLU_2721859_0_0_1"/>
<evidence type="ECO:0000313" key="2">
    <source>
        <dbReference type="Proteomes" id="UP000053841"/>
    </source>
</evidence>